<keyword evidence="4" id="KW-0720">Serine protease</keyword>
<evidence type="ECO:0000256" key="4">
    <source>
        <dbReference type="ARBA" id="ARBA00022825"/>
    </source>
</evidence>
<dbReference type="Gene3D" id="3.40.50.880">
    <property type="match status" value="1"/>
</dbReference>
<sequence>MKLLLTSGGITNDSIREALERLPGKPVSESTALCIPTAQYGHPWCTPQSMWNFVAGEQPSHMTGLGWKSVGLLELLALPSMNKERWLPWLEAADVLLVDGGDAIYLRHWLVQSGLWDELQRFSNLVWVGVSAGSMVLTPRIGREFMTSGSKDIWGREDLPAPADAGLSAIEFSIFPHLNHPDMPTNSLQAAEKWFEQIDHPAFAMDDDSAIAVVDGDIRVISEGTCVELG</sequence>
<keyword evidence="3 5" id="KW-0378">Hydrolase</keyword>
<dbReference type="AlphaFoldDB" id="A0A7W8X0N6"/>
<reference evidence="5 6" key="1">
    <citation type="submission" date="2020-08" db="EMBL/GenBank/DDBJ databases">
        <title>Sequencing the genomes of 1000 actinobacteria strains.</title>
        <authorList>
            <person name="Klenk H.-P."/>
        </authorList>
    </citation>
    <scope>NUCLEOTIDE SEQUENCE [LARGE SCALE GENOMIC DNA]</scope>
    <source>
        <strain evidence="5 6">DSM 105783</strain>
    </source>
</reference>
<dbReference type="EC" id="3.4.13.21" evidence="5"/>
<dbReference type="SUPFAM" id="SSF52317">
    <property type="entry name" value="Class I glutamine amidotransferase-like"/>
    <property type="match status" value="1"/>
</dbReference>
<comment type="caution">
    <text evidence="5">The sequence shown here is derived from an EMBL/GenBank/DDBJ whole genome shotgun (WGS) entry which is preliminary data.</text>
</comment>
<keyword evidence="5" id="KW-0224">Dipeptidase</keyword>
<dbReference type="EMBL" id="JACHDR010000001">
    <property type="protein sequence ID" value="MBB5511909.1"/>
    <property type="molecule type" value="Genomic_DNA"/>
</dbReference>
<name>A0A7W8X0N6_9MICC</name>
<dbReference type="GO" id="GO:0008236">
    <property type="term" value="F:serine-type peptidase activity"/>
    <property type="evidence" value="ECO:0007669"/>
    <property type="project" value="UniProtKB-KW"/>
</dbReference>
<dbReference type="Pfam" id="PF03575">
    <property type="entry name" value="Peptidase_S51"/>
    <property type="match status" value="1"/>
</dbReference>
<proteinExistence type="inferred from homology"/>
<keyword evidence="2" id="KW-0645">Protease</keyword>
<dbReference type="InterPro" id="IPR005320">
    <property type="entry name" value="Peptidase_S51"/>
</dbReference>
<dbReference type="GO" id="GO:0016805">
    <property type="term" value="F:dipeptidase activity"/>
    <property type="evidence" value="ECO:0007669"/>
    <property type="project" value="UniProtKB-KW"/>
</dbReference>
<dbReference type="InterPro" id="IPR029062">
    <property type="entry name" value="Class_I_gatase-like"/>
</dbReference>
<dbReference type="Proteomes" id="UP000580797">
    <property type="component" value="Unassembled WGS sequence"/>
</dbReference>
<gene>
    <name evidence="5" type="ORF">HD598_000596</name>
</gene>
<dbReference type="GO" id="GO:0006508">
    <property type="term" value="P:proteolysis"/>
    <property type="evidence" value="ECO:0007669"/>
    <property type="project" value="UniProtKB-KW"/>
</dbReference>
<comment type="similarity">
    <text evidence="1">Belongs to the peptidase S51 family.</text>
</comment>
<evidence type="ECO:0000256" key="1">
    <source>
        <dbReference type="ARBA" id="ARBA00006534"/>
    </source>
</evidence>
<evidence type="ECO:0000256" key="3">
    <source>
        <dbReference type="ARBA" id="ARBA00022801"/>
    </source>
</evidence>
<accession>A0A7W8X0N6</accession>
<evidence type="ECO:0000313" key="6">
    <source>
        <dbReference type="Proteomes" id="UP000580797"/>
    </source>
</evidence>
<dbReference type="RefSeq" id="WP_183663693.1">
    <property type="nucleotide sequence ID" value="NZ_BAAARH010000003.1"/>
</dbReference>
<protein>
    <submittedName>
        <fullName evidence="5">Dipeptidase E</fullName>
        <ecNumber evidence="5">3.4.13.21</ecNumber>
    </submittedName>
</protein>
<evidence type="ECO:0000256" key="2">
    <source>
        <dbReference type="ARBA" id="ARBA00022670"/>
    </source>
</evidence>
<organism evidence="5 6">
    <name type="scientific">Neomicrococcus aestuarii</name>
    <dbReference type="NCBI Taxonomy" id="556325"/>
    <lineage>
        <taxon>Bacteria</taxon>
        <taxon>Bacillati</taxon>
        <taxon>Actinomycetota</taxon>
        <taxon>Actinomycetes</taxon>
        <taxon>Micrococcales</taxon>
        <taxon>Micrococcaceae</taxon>
        <taxon>Neomicrococcus</taxon>
    </lineage>
</organism>
<evidence type="ECO:0000313" key="5">
    <source>
        <dbReference type="EMBL" id="MBB5511909.1"/>
    </source>
</evidence>